<organism evidence="1 2">
    <name type="scientific">Ceratocystis fimbriata CBS 114723</name>
    <dbReference type="NCBI Taxonomy" id="1035309"/>
    <lineage>
        <taxon>Eukaryota</taxon>
        <taxon>Fungi</taxon>
        <taxon>Dikarya</taxon>
        <taxon>Ascomycota</taxon>
        <taxon>Pezizomycotina</taxon>
        <taxon>Sordariomycetes</taxon>
        <taxon>Hypocreomycetidae</taxon>
        <taxon>Microascales</taxon>
        <taxon>Ceratocystidaceae</taxon>
        <taxon>Ceratocystis</taxon>
    </lineage>
</organism>
<evidence type="ECO:0000313" key="1">
    <source>
        <dbReference type="EMBL" id="PHH49438.1"/>
    </source>
</evidence>
<keyword evidence="2" id="KW-1185">Reference proteome</keyword>
<proteinExistence type="predicted"/>
<dbReference type="EMBL" id="APWK03000203">
    <property type="protein sequence ID" value="PHH49438.1"/>
    <property type="molecule type" value="Genomic_DNA"/>
</dbReference>
<accession>A0A2C5WG10</accession>
<sequence>MFQEKTARLRSTRLGASFAAEAFDAAVFFVAVPEAALPREVVDDLDIAVPGLLEVFLTTVEELLLLSPLVLRVTRVAVAGATACFEAAVRLVRDDAVVDAVELAVLVTEAVVALRVMAARVVFAFSTMLERRLARDVLTGDAARETGTLIGEALVGDCCQDRGTRREFDEVGERTGPFSEALAGTARARFLGYSMGSLLPLSFSLSPPSMALLVRLKRRVVCVGAANEGTAFIPGRAMGATVDLVMPAAIFAAIWAERSCCWTCL</sequence>
<comment type="caution">
    <text evidence="1">The sequence shown here is derived from an EMBL/GenBank/DDBJ whole genome shotgun (WGS) entry which is preliminary data.</text>
</comment>
<protein>
    <submittedName>
        <fullName evidence="1">Uncharacterized protein</fullName>
    </submittedName>
</protein>
<reference evidence="1 2" key="1">
    <citation type="journal article" date="2013" name="Fungal Biol.">
        <title>Analysis of microsatellite markers in the genome of the plant pathogen Ceratocystis fimbriata.</title>
        <authorList>
            <person name="Simpson M.C."/>
            <person name="Wilken P.M."/>
            <person name="Coetzee M.P."/>
            <person name="Wingfield M.J."/>
            <person name="Wingfield B.D."/>
        </authorList>
    </citation>
    <scope>NUCLEOTIDE SEQUENCE [LARGE SCALE GENOMIC DNA]</scope>
    <source>
        <strain evidence="1 2">CBS 114723</strain>
    </source>
</reference>
<evidence type="ECO:0000313" key="2">
    <source>
        <dbReference type="Proteomes" id="UP000222788"/>
    </source>
</evidence>
<reference evidence="1 2" key="2">
    <citation type="journal article" date="2013" name="IMA Fungus">
        <title>IMA Genome-F 1: Ceratocystis fimbriata: Draft nuclear genome sequence for the plant pathogen, Ceratocystis fimbriata.</title>
        <authorList>
            <person name="Wilken P.M."/>
            <person name="Steenkamp E.T."/>
            <person name="Wingfield M.J."/>
            <person name="de Beer Z.W."/>
            <person name="Wingfield B.D."/>
        </authorList>
    </citation>
    <scope>NUCLEOTIDE SEQUENCE [LARGE SCALE GENOMIC DNA]</scope>
    <source>
        <strain evidence="1 2">CBS 114723</strain>
    </source>
</reference>
<gene>
    <name evidence="1" type="ORF">CFIMG_006603RA</name>
</gene>
<dbReference type="Proteomes" id="UP000222788">
    <property type="component" value="Unassembled WGS sequence"/>
</dbReference>
<name>A0A2C5WG10_9PEZI</name>
<dbReference type="AlphaFoldDB" id="A0A2C5WG10"/>